<dbReference type="SUPFAM" id="SSF54637">
    <property type="entry name" value="Thioesterase/thiol ester dehydrase-isomerase"/>
    <property type="match status" value="1"/>
</dbReference>
<dbReference type="STRING" id="1514904.SU32_04210"/>
<organism evidence="1 2">
    <name type="scientific">Ahrensia marina</name>
    <dbReference type="NCBI Taxonomy" id="1514904"/>
    <lineage>
        <taxon>Bacteria</taxon>
        <taxon>Pseudomonadati</taxon>
        <taxon>Pseudomonadota</taxon>
        <taxon>Alphaproteobacteria</taxon>
        <taxon>Hyphomicrobiales</taxon>
        <taxon>Ahrensiaceae</taxon>
        <taxon>Ahrensia</taxon>
    </lineage>
</organism>
<dbReference type="EMBL" id="JXMU01000004">
    <property type="protein sequence ID" value="KPB02230.1"/>
    <property type="molecule type" value="Genomic_DNA"/>
</dbReference>
<protein>
    <recommendedName>
        <fullName evidence="3">Thioesterase</fullName>
    </recommendedName>
</protein>
<dbReference type="AlphaFoldDB" id="A0A0M9GNY0"/>
<dbReference type="PATRIC" id="fig|1514904.3.peg.2727"/>
<dbReference type="Pfam" id="PF13279">
    <property type="entry name" value="4HBT_2"/>
    <property type="match status" value="1"/>
</dbReference>
<gene>
    <name evidence="1" type="ORF">SU32_04210</name>
</gene>
<dbReference type="PANTHER" id="PTHR12475">
    <property type="match status" value="1"/>
</dbReference>
<dbReference type="InterPro" id="IPR051490">
    <property type="entry name" value="THEM6_lcsJ_thioesterase"/>
</dbReference>
<dbReference type="OrthoDB" id="3727779at2"/>
<reference evidence="1 2" key="1">
    <citation type="submission" date="2015-01" db="EMBL/GenBank/DDBJ databases">
        <title>Ahrensia donghaiensis sp. nov., a novel dimethylsulphoniopropionate-cleavage bacterium isolated from seawater and emended descriptions of the genus Ahrensia and Ahrensia kielensis.</title>
        <authorList>
            <person name="Liu J."/>
        </authorList>
    </citation>
    <scope>NUCLEOTIDE SEQUENCE [LARGE SCALE GENOMIC DNA]</scope>
    <source>
        <strain evidence="1 2">LZD062</strain>
    </source>
</reference>
<accession>A0A0M9GNY0</accession>
<evidence type="ECO:0008006" key="3">
    <source>
        <dbReference type="Google" id="ProtNLM"/>
    </source>
</evidence>
<proteinExistence type="predicted"/>
<dbReference type="CDD" id="cd00586">
    <property type="entry name" value="4HBT"/>
    <property type="match status" value="1"/>
</dbReference>
<dbReference type="InterPro" id="IPR029069">
    <property type="entry name" value="HotDog_dom_sf"/>
</dbReference>
<evidence type="ECO:0000313" key="1">
    <source>
        <dbReference type="EMBL" id="KPB02230.1"/>
    </source>
</evidence>
<name>A0A0M9GNY0_9HYPH</name>
<evidence type="ECO:0000313" key="2">
    <source>
        <dbReference type="Proteomes" id="UP000038011"/>
    </source>
</evidence>
<comment type="caution">
    <text evidence="1">The sequence shown here is derived from an EMBL/GenBank/DDBJ whole genome shotgun (WGS) entry which is preliminary data.</text>
</comment>
<keyword evidence="2" id="KW-1185">Reference proteome</keyword>
<dbReference type="Gene3D" id="3.10.129.10">
    <property type="entry name" value="Hotdog Thioesterase"/>
    <property type="match status" value="1"/>
</dbReference>
<dbReference type="RefSeq" id="WP_160316289.1">
    <property type="nucleotide sequence ID" value="NZ_JXMU01000004.1"/>
</dbReference>
<dbReference type="Proteomes" id="UP000038011">
    <property type="component" value="Unassembled WGS sequence"/>
</dbReference>
<dbReference type="PANTHER" id="PTHR12475:SF4">
    <property type="entry name" value="PROTEIN THEM6"/>
    <property type="match status" value="1"/>
</dbReference>
<sequence>MNLIFRLLWVVIGAFRRSKLGMLDESVITLRVLPNDLDTNIHMNNGRYLTIMDLGRVDFIIRSGMLKHLREQKWYPVVGSSKLSYKRSLSPFQKYQLKTRVHGWDEKWIYLEQEFVVDDVLYARGIVKTIFLKDGNKIPSSEVALRLGYDGPSPEINPADEQALA</sequence>